<keyword evidence="1" id="KW-0812">Transmembrane</keyword>
<gene>
    <name evidence="2" type="ORF">MNBD_BACTEROID06-1581</name>
</gene>
<feature type="transmembrane region" description="Helical" evidence="1">
    <location>
        <begin position="6"/>
        <end position="37"/>
    </location>
</feature>
<sequence>MKTSIIIGLLIDAMAFPMIIIPLMGVGIVVWAFYILFHDIIWQGLHHRKHAE</sequence>
<accession>A0A3B0UNJ5</accession>
<keyword evidence="1" id="KW-1133">Transmembrane helix</keyword>
<evidence type="ECO:0000313" key="2">
    <source>
        <dbReference type="EMBL" id="VAW28002.1"/>
    </source>
</evidence>
<keyword evidence="1" id="KW-0472">Membrane</keyword>
<protein>
    <submittedName>
        <fullName evidence="2">Uncharacterized protein</fullName>
    </submittedName>
</protein>
<evidence type="ECO:0000256" key="1">
    <source>
        <dbReference type="SAM" id="Phobius"/>
    </source>
</evidence>
<dbReference type="AlphaFoldDB" id="A0A3B0UNJ5"/>
<organism evidence="2">
    <name type="scientific">hydrothermal vent metagenome</name>
    <dbReference type="NCBI Taxonomy" id="652676"/>
    <lineage>
        <taxon>unclassified sequences</taxon>
        <taxon>metagenomes</taxon>
        <taxon>ecological metagenomes</taxon>
    </lineage>
</organism>
<reference evidence="2" key="1">
    <citation type="submission" date="2018-06" db="EMBL/GenBank/DDBJ databases">
        <authorList>
            <person name="Zhirakovskaya E."/>
        </authorList>
    </citation>
    <scope>NUCLEOTIDE SEQUENCE</scope>
</reference>
<dbReference type="EMBL" id="UOES01000335">
    <property type="protein sequence ID" value="VAW28002.1"/>
    <property type="molecule type" value="Genomic_DNA"/>
</dbReference>
<name>A0A3B0UNJ5_9ZZZZ</name>
<proteinExistence type="predicted"/>